<dbReference type="InterPro" id="IPR029063">
    <property type="entry name" value="SAM-dependent_MTases_sf"/>
</dbReference>
<dbReference type="Gene3D" id="3.40.50.150">
    <property type="entry name" value="Vaccinia Virus protein VP39"/>
    <property type="match status" value="1"/>
</dbReference>
<keyword evidence="4" id="KW-0489">Methyltransferase</keyword>
<dbReference type="PANTHER" id="PTHR44068">
    <property type="entry name" value="ZGC:194242"/>
    <property type="match status" value="1"/>
</dbReference>
<dbReference type="PATRIC" id="fig|1210908.3.peg.2010"/>
<dbReference type="GO" id="GO:0008757">
    <property type="term" value="F:S-adenosylmethionine-dependent methyltransferase activity"/>
    <property type="evidence" value="ECO:0007669"/>
    <property type="project" value="InterPro"/>
</dbReference>
<sequence>MSADTDHAGSRSGVGEKTFGTAVVSVSLSLRSLTLRSLPFYSLLSSFSYSLLPAFLLSLPPALLLSLPPALLLSLLRTRFTGRDRPSGMSVRDEFDAWAADGRDRGMEDRHWHTAKHALARMPVEPGDVVLDLGTGSGYALRALHDTKDAGRGYGLDGSPEMAQNARRYTDEADSDDVGFLVGDFDELPFADDSVDHVWSMEAFYYAADPHHTLEEVARVLKPGGTFFCAVNYYEENIHSHEWQEHIEVEMTRWSADEYRSAFREAGLHVAEQDNISDRDIDIPPAAEFPTDDWETREAMVERYRTFGTLLTVGVAP</sequence>
<dbReference type="Proteomes" id="UP000007813">
    <property type="component" value="Unassembled WGS sequence"/>
</dbReference>
<dbReference type="AlphaFoldDB" id="J3JGB0"/>
<dbReference type="InterPro" id="IPR013216">
    <property type="entry name" value="Methyltransf_11"/>
</dbReference>
<gene>
    <name evidence="4" type="ORF">HSB1_20990</name>
</gene>
<name>J3JGB0_9EURY</name>
<dbReference type="eggNOG" id="arCOG01781">
    <property type="taxonomic scope" value="Archaea"/>
</dbReference>
<dbReference type="Pfam" id="PF08241">
    <property type="entry name" value="Methyltransf_11"/>
    <property type="match status" value="1"/>
</dbReference>
<organism evidence="4 5">
    <name type="scientific">Halogranum salarium B-1</name>
    <dbReference type="NCBI Taxonomy" id="1210908"/>
    <lineage>
        <taxon>Archaea</taxon>
        <taxon>Methanobacteriati</taxon>
        <taxon>Methanobacteriota</taxon>
        <taxon>Stenosarchaea group</taxon>
        <taxon>Halobacteria</taxon>
        <taxon>Halobacteriales</taxon>
        <taxon>Haloferacaceae</taxon>
    </lineage>
</organism>
<evidence type="ECO:0000313" key="4">
    <source>
        <dbReference type="EMBL" id="EJN59941.1"/>
    </source>
</evidence>
<evidence type="ECO:0000256" key="2">
    <source>
        <dbReference type="SAM" id="Phobius"/>
    </source>
</evidence>
<keyword evidence="2" id="KW-1133">Transmembrane helix</keyword>
<feature type="domain" description="Methyltransferase type 11" evidence="3">
    <location>
        <begin position="131"/>
        <end position="229"/>
    </location>
</feature>
<reference evidence="4 5" key="1">
    <citation type="journal article" date="2012" name="J. Bacteriol.">
        <title>Draft Genome Sequence of the Extremely Halophilic Archaeon Halogranum salarium B-1T.</title>
        <authorList>
            <person name="Kim K.K."/>
            <person name="Lee K.C."/>
            <person name="Lee J.S."/>
        </authorList>
    </citation>
    <scope>NUCLEOTIDE SEQUENCE [LARGE SCALE GENOMIC DNA]</scope>
    <source>
        <strain evidence="4 5">B-1</strain>
    </source>
</reference>
<keyword evidence="1 4" id="KW-0808">Transferase</keyword>
<evidence type="ECO:0000256" key="1">
    <source>
        <dbReference type="ARBA" id="ARBA00022679"/>
    </source>
</evidence>
<dbReference type="EMBL" id="ALJD01000004">
    <property type="protein sequence ID" value="EJN59941.1"/>
    <property type="molecule type" value="Genomic_DNA"/>
</dbReference>
<comment type="caution">
    <text evidence="4">The sequence shown here is derived from an EMBL/GenBank/DDBJ whole genome shotgun (WGS) entry which is preliminary data.</text>
</comment>
<feature type="transmembrane region" description="Helical" evidence="2">
    <location>
        <begin position="51"/>
        <end position="76"/>
    </location>
</feature>
<dbReference type="SUPFAM" id="SSF53335">
    <property type="entry name" value="S-adenosyl-L-methionine-dependent methyltransferases"/>
    <property type="match status" value="1"/>
</dbReference>
<evidence type="ECO:0000313" key="5">
    <source>
        <dbReference type="Proteomes" id="UP000007813"/>
    </source>
</evidence>
<dbReference type="InterPro" id="IPR050447">
    <property type="entry name" value="Erg6_SMT_methyltransf"/>
</dbReference>
<evidence type="ECO:0000259" key="3">
    <source>
        <dbReference type="Pfam" id="PF08241"/>
    </source>
</evidence>
<keyword evidence="2" id="KW-0812">Transmembrane</keyword>
<accession>J3JGB0</accession>
<protein>
    <submittedName>
        <fullName evidence="4">Methyltransferase type 11</fullName>
    </submittedName>
</protein>
<proteinExistence type="predicted"/>
<keyword evidence="2" id="KW-0472">Membrane</keyword>
<dbReference type="CDD" id="cd02440">
    <property type="entry name" value="AdoMet_MTases"/>
    <property type="match status" value="1"/>
</dbReference>
<dbReference type="GO" id="GO:0032259">
    <property type="term" value="P:methylation"/>
    <property type="evidence" value="ECO:0007669"/>
    <property type="project" value="UniProtKB-KW"/>
</dbReference>
<dbReference type="PANTHER" id="PTHR44068:SF11">
    <property type="entry name" value="GERANYL DIPHOSPHATE 2-C-METHYLTRANSFERASE"/>
    <property type="match status" value="1"/>
</dbReference>